<protein>
    <submittedName>
        <fullName evidence="1">Uncharacterized protein</fullName>
    </submittedName>
</protein>
<proteinExistence type="predicted"/>
<dbReference type="EMBL" id="CP159373">
    <property type="protein sequence ID" value="XCN71244.1"/>
    <property type="molecule type" value="Genomic_DNA"/>
</dbReference>
<reference evidence="1" key="2">
    <citation type="submission" date="2024-06" db="EMBL/GenBank/DDBJ databases">
        <authorList>
            <person name="Plum-Jensen L.E."/>
            <person name="Schramm A."/>
            <person name="Marshall I.P.G."/>
        </authorList>
    </citation>
    <scope>NUCLEOTIDE SEQUENCE</scope>
    <source>
        <strain evidence="1">Rat1</strain>
    </source>
</reference>
<evidence type="ECO:0000313" key="1">
    <source>
        <dbReference type="EMBL" id="XCN71244.1"/>
    </source>
</evidence>
<gene>
    <name evidence="1" type="ORF">Q3M24_13075</name>
</gene>
<dbReference type="AlphaFoldDB" id="A0AAU8LQR4"/>
<organism evidence="1">
    <name type="scientific">Candidatus Electrothrix aestuarii</name>
    <dbReference type="NCBI Taxonomy" id="3062594"/>
    <lineage>
        <taxon>Bacteria</taxon>
        <taxon>Pseudomonadati</taxon>
        <taxon>Thermodesulfobacteriota</taxon>
        <taxon>Desulfobulbia</taxon>
        <taxon>Desulfobulbales</taxon>
        <taxon>Desulfobulbaceae</taxon>
        <taxon>Candidatus Electrothrix</taxon>
    </lineage>
</organism>
<sequence>MRWLFRLRNPPLDQTVVCRLPLNSSTIEGASPVNLTTLSTGSPSASISLAISKVRCSLPSSRPSIRPSSKAVSMEFFRSR</sequence>
<name>A0AAU8LQR4_9BACT</name>
<accession>A0AAU8LQR4</accession>
<reference evidence="1" key="1">
    <citation type="journal article" date="2024" name="Syst. Appl. Microbiol.">
        <title>First single-strain enrichments of Electrothrix cable bacteria, description of E. aestuarii sp. nov. and E. rattekaaiensis sp. nov., and proposal of a cable bacteria taxonomy following the rules of the SeqCode.</title>
        <authorList>
            <person name="Plum-Jensen L.E."/>
            <person name="Schramm A."/>
            <person name="Marshall I.P.G."/>
        </authorList>
    </citation>
    <scope>NUCLEOTIDE SEQUENCE</scope>
    <source>
        <strain evidence="1">Rat1</strain>
    </source>
</reference>
<dbReference type="KEGG" id="eaj:Q3M24_13075"/>